<feature type="compositionally biased region" description="Basic residues" evidence="7">
    <location>
        <begin position="303"/>
        <end position="320"/>
    </location>
</feature>
<dbReference type="AlphaFoldDB" id="A0A553NPA8"/>
<dbReference type="EMBL" id="VCGU01000011">
    <property type="protein sequence ID" value="TRY67253.1"/>
    <property type="molecule type" value="Genomic_DNA"/>
</dbReference>
<evidence type="ECO:0000256" key="6">
    <source>
        <dbReference type="PROSITE-ProRule" id="PRU01371"/>
    </source>
</evidence>
<evidence type="ECO:0000256" key="5">
    <source>
        <dbReference type="ARBA" id="ARBA00022833"/>
    </source>
</evidence>
<keyword evidence="3" id="KW-0677">Repeat</keyword>
<feature type="compositionally biased region" description="Basic and acidic residues" evidence="7">
    <location>
        <begin position="285"/>
        <end position="302"/>
    </location>
</feature>
<comment type="similarity">
    <text evidence="1">Belongs to the ZC2HC1 family.</text>
</comment>
<organism evidence="9 10">
    <name type="scientific">Tigriopus californicus</name>
    <name type="common">Marine copepod</name>
    <dbReference type="NCBI Taxonomy" id="6832"/>
    <lineage>
        <taxon>Eukaryota</taxon>
        <taxon>Metazoa</taxon>
        <taxon>Ecdysozoa</taxon>
        <taxon>Arthropoda</taxon>
        <taxon>Crustacea</taxon>
        <taxon>Multicrustacea</taxon>
        <taxon>Hexanauplia</taxon>
        <taxon>Copepoda</taxon>
        <taxon>Harpacticoida</taxon>
        <taxon>Harpacticidae</taxon>
        <taxon>Tigriopus</taxon>
    </lineage>
</organism>
<gene>
    <name evidence="9" type="ORF">TCAL_02938</name>
</gene>
<dbReference type="OrthoDB" id="265955at2759"/>
<feature type="region of interest" description="Disordered" evidence="7">
    <location>
        <begin position="224"/>
        <end position="369"/>
    </location>
</feature>
<feature type="compositionally biased region" description="Basic and acidic residues" evidence="7">
    <location>
        <begin position="232"/>
        <end position="243"/>
    </location>
</feature>
<dbReference type="STRING" id="6832.A0A553NPA8"/>
<dbReference type="Pfam" id="PF13913">
    <property type="entry name" value="zf-C2HC_2"/>
    <property type="match status" value="3"/>
</dbReference>
<dbReference type="Gene3D" id="3.30.160.60">
    <property type="entry name" value="Classic Zinc Finger"/>
    <property type="match status" value="2"/>
</dbReference>
<dbReference type="InterPro" id="IPR049899">
    <property type="entry name" value="Znf_C2HC_C3H"/>
</dbReference>
<feature type="compositionally biased region" description="Polar residues" evidence="7">
    <location>
        <begin position="511"/>
        <end position="534"/>
    </location>
</feature>
<evidence type="ECO:0000313" key="10">
    <source>
        <dbReference type="Proteomes" id="UP000318571"/>
    </source>
</evidence>
<comment type="caution">
    <text evidence="9">The sequence shown here is derived from an EMBL/GenBank/DDBJ whole genome shotgun (WGS) entry which is preliminary data.</text>
</comment>
<dbReference type="GO" id="GO:0008270">
    <property type="term" value="F:zinc ion binding"/>
    <property type="evidence" value="ECO:0007669"/>
    <property type="project" value="UniProtKB-KW"/>
</dbReference>
<evidence type="ECO:0000256" key="4">
    <source>
        <dbReference type="ARBA" id="ARBA00022771"/>
    </source>
</evidence>
<feature type="domain" description="C2HC/C3H-type" evidence="8">
    <location>
        <begin position="372"/>
        <end position="401"/>
    </location>
</feature>
<dbReference type="PANTHER" id="PTHR13555:SF25">
    <property type="entry name" value="ZINC FINGER C2HC DOMAIN-CONTAINING PROTEIN 1A"/>
    <property type="match status" value="1"/>
</dbReference>
<evidence type="ECO:0000256" key="1">
    <source>
        <dbReference type="ARBA" id="ARBA00010843"/>
    </source>
</evidence>
<keyword evidence="2" id="KW-0479">Metal-binding</keyword>
<keyword evidence="10" id="KW-1185">Reference proteome</keyword>
<feature type="domain" description="C2HC/C3H-type" evidence="8">
    <location>
        <begin position="444"/>
        <end position="473"/>
    </location>
</feature>
<accession>A0A553NPA8</accession>
<name>A0A553NPA8_TIGCA</name>
<proteinExistence type="inferred from homology"/>
<evidence type="ECO:0000313" key="9">
    <source>
        <dbReference type="EMBL" id="TRY67253.1"/>
    </source>
</evidence>
<evidence type="ECO:0000256" key="2">
    <source>
        <dbReference type="ARBA" id="ARBA00022723"/>
    </source>
</evidence>
<dbReference type="PROSITE" id="PS52027">
    <property type="entry name" value="ZF_C2HC_C3H"/>
    <property type="match status" value="2"/>
</dbReference>
<evidence type="ECO:0000256" key="3">
    <source>
        <dbReference type="ARBA" id="ARBA00022737"/>
    </source>
</evidence>
<reference evidence="9 10" key="1">
    <citation type="journal article" date="2018" name="Nat. Ecol. Evol.">
        <title>Genomic signatures of mitonuclear coevolution across populations of Tigriopus californicus.</title>
        <authorList>
            <person name="Barreto F.S."/>
            <person name="Watson E.T."/>
            <person name="Lima T.G."/>
            <person name="Willett C.S."/>
            <person name="Edmands S."/>
            <person name="Li W."/>
            <person name="Burton R.S."/>
        </authorList>
    </citation>
    <scope>NUCLEOTIDE SEQUENCE [LARGE SCALE GENOMIC DNA]</scope>
    <source>
        <strain evidence="9 10">San Diego</strain>
    </source>
</reference>
<sequence>MGKSVPSRPPTFQECDFCHKEFGSRSLELHLARCPERDGHVEQVMQPLKRLSLDEEIEINLSDDLTQSWPSRKQSQRRVRRKRRESVWRAERPKTAVLMHPAILDETLKDKIDMTLTKKQFLAALKLCNDNVVSQRPIPVMRKKWAPVGFKRDPQGPRLPSRRVRNRTSPISEYRSRQDQIYGRSTKIPLHINRPRTSTVNKPVIKQVDLPTIELPNPALKVKAKMKAKNAKKIDKPDEKVPEPCRSCGRSDLPERFHTHPPLEASRSEGSKIPIRLYSPPKKITSLEDQLKPDDGSQDKPNKARTRKTDKRSRSPKKPLKSLEDPGHSLQALHNQRSLDRVSLTDDSDNTVSTSSNISSGSTGVTSSKSQTHVTCSICGRQFGKNSFRFHEPQCQKKQQALKEKQEKEMLEEKRTNSYYIDPSPDDNSYDGTFDAIWEAHVQQLVACSKCSRTFFPDRIEVHERNCKGTAVNLKASPTKVSSISSPNLAEIIKESVDEVGQQDAPPHETLSPSPASSPSKWNENNDNGQTDQD</sequence>
<feature type="region of interest" description="Disordered" evidence="7">
    <location>
        <begin position="492"/>
        <end position="534"/>
    </location>
</feature>
<dbReference type="Proteomes" id="UP000318571">
    <property type="component" value="Chromosome 4"/>
</dbReference>
<evidence type="ECO:0000259" key="8">
    <source>
        <dbReference type="PROSITE" id="PS52027"/>
    </source>
</evidence>
<keyword evidence="5" id="KW-0862">Zinc</keyword>
<feature type="compositionally biased region" description="Low complexity" evidence="7">
    <location>
        <begin position="350"/>
        <end position="369"/>
    </location>
</feature>
<dbReference type="OMA" id="IHEPRCM"/>
<dbReference type="PANTHER" id="PTHR13555">
    <property type="entry name" value="C2H2 ZINC FINGER CGI-62-RELATED"/>
    <property type="match status" value="1"/>
</dbReference>
<evidence type="ECO:0000256" key="7">
    <source>
        <dbReference type="SAM" id="MobiDB-lite"/>
    </source>
</evidence>
<dbReference type="InterPro" id="IPR026319">
    <property type="entry name" value="ZC2HC1A/B-like"/>
</dbReference>
<protein>
    <recommendedName>
        <fullName evidence="8">C2HC/C3H-type domain-containing protein</fullName>
    </recommendedName>
</protein>
<keyword evidence="4 6" id="KW-0863">Zinc-finger</keyword>